<dbReference type="InterPro" id="IPR047930">
    <property type="entry name" value="Transpos_IS6"/>
</dbReference>
<evidence type="ECO:0000256" key="3">
    <source>
        <dbReference type="ARBA" id="ARBA00023172"/>
    </source>
</evidence>
<dbReference type="Proteomes" id="UP001401887">
    <property type="component" value="Unassembled WGS sequence"/>
</dbReference>
<dbReference type="SUPFAM" id="SSF53098">
    <property type="entry name" value="Ribonuclease H-like"/>
    <property type="match status" value="1"/>
</dbReference>
<dbReference type="Pfam" id="PF13610">
    <property type="entry name" value="DDE_Tnp_IS240"/>
    <property type="match status" value="1"/>
</dbReference>
<dbReference type="NCBIfam" id="NF033587">
    <property type="entry name" value="transpos_IS6"/>
    <property type="match status" value="1"/>
</dbReference>
<gene>
    <name evidence="6" type="ORF">Dcar01_01486</name>
</gene>
<feature type="region of interest" description="Disordered" evidence="4">
    <location>
        <begin position="160"/>
        <end position="188"/>
    </location>
</feature>
<name>A0ABP9W893_9DEIO</name>
<feature type="compositionally biased region" description="Low complexity" evidence="4">
    <location>
        <begin position="174"/>
        <end position="188"/>
    </location>
</feature>
<keyword evidence="7" id="KW-1185">Reference proteome</keyword>
<evidence type="ECO:0000256" key="1">
    <source>
        <dbReference type="ARBA" id="ARBA00022578"/>
    </source>
</evidence>
<protein>
    <recommendedName>
        <fullName evidence="5">DDE domain-containing protein</fullName>
    </recommendedName>
</protein>
<dbReference type="PANTHER" id="PTHR35528">
    <property type="entry name" value="BLL1675 PROTEIN"/>
    <property type="match status" value="1"/>
</dbReference>
<accession>A0ABP9W893</accession>
<keyword evidence="3" id="KW-0233">DNA recombination</keyword>
<dbReference type="InterPro" id="IPR012337">
    <property type="entry name" value="RNaseH-like_sf"/>
</dbReference>
<evidence type="ECO:0000313" key="7">
    <source>
        <dbReference type="Proteomes" id="UP001401887"/>
    </source>
</evidence>
<evidence type="ECO:0000259" key="5">
    <source>
        <dbReference type="Pfam" id="PF13610"/>
    </source>
</evidence>
<proteinExistence type="predicted"/>
<keyword evidence="1" id="KW-0815">Transposition</keyword>
<reference evidence="6 7" key="1">
    <citation type="submission" date="2024-02" db="EMBL/GenBank/DDBJ databases">
        <title>Deinococcus carri NBRC 110142.</title>
        <authorList>
            <person name="Ichikawa N."/>
            <person name="Katano-Makiyama Y."/>
            <person name="Hidaka K."/>
        </authorList>
    </citation>
    <scope>NUCLEOTIDE SEQUENCE [LARGE SCALE GENOMIC DNA]</scope>
    <source>
        <strain evidence="6 7">NBRC 110142</strain>
    </source>
</reference>
<comment type="caution">
    <text evidence="6">The sequence shown here is derived from an EMBL/GenBank/DDBJ whole genome shotgun (WGS) entry which is preliminary data.</text>
</comment>
<dbReference type="InterPro" id="IPR032874">
    <property type="entry name" value="DDE_dom"/>
</dbReference>
<dbReference type="InterPro" id="IPR052183">
    <property type="entry name" value="IS_Transposase"/>
</dbReference>
<sequence length="272" mass="31217">MWLYHRFSLRYRYIEELLLERGIAVTCEFIRSWCIKFSDLFAQGLRHREPRRGSRWHLDEMYVDVGSLKHWLWRAVDEHGTVLDVFLQKHRDTEAAKSFFHRLLGEYDVPEVIHTDKLWSYGVALRQLPVLHTVEHIQVVSTARCNNLIEQSHRPTRWQERQQCGFRSRRRTGARLSRSARPLGEPESSCSLHLSPSPSEFPPAGCVQVLAGSGTAGGLRCRPPAFSGPPAFCAPTTCHNPRRILLQPGPCFRLPAIVGQQRLECAVMNQQA</sequence>
<evidence type="ECO:0000256" key="4">
    <source>
        <dbReference type="SAM" id="MobiDB-lite"/>
    </source>
</evidence>
<evidence type="ECO:0000313" key="6">
    <source>
        <dbReference type="EMBL" id="GAA5512763.1"/>
    </source>
</evidence>
<evidence type="ECO:0000256" key="2">
    <source>
        <dbReference type="ARBA" id="ARBA00023125"/>
    </source>
</evidence>
<dbReference type="PANTHER" id="PTHR35528:SF3">
    <property type="entry name" value="BLL1675 PROTEIN"/>
    <property type="match status" value="1"/>
</dbReference>
<organism evidence="6 7">
    <name type="scientific">Deinococcus carri</name>
    <dbReference type="NCBI Taxonomy" id="1211323"/>
    <lineage>
        <taxon>Bacteria</taxon>
        <taxon>Thermotogati</taxon>
        <taxon>Deinococcota</taxon>
        <taxon>Deinococci</taxon>
        <taxon>Deinococcales</taxon>
        <taxon>Deinococcaceae</taxon>
        <taxon>Deinococcus</taxon>
    </lineage>
</organism>
<dbReference type="EMBL" id="BAABRP010000004">
    <property type="protein sequence ID" value="GAA5512763.1"/>
    <property type="molecule type" value="Genomic_DNA"/>
</dbReference>
<feature type="domain" description="DDE" evidence="5">
    <location>
        <begin position="54"/>
        <end position="171"/>
    </location>
</feature>
<keyword evidence="2" id="KW-0238">DNA-binding</keyword>